<organism evidence="1 2">
    <name type="scientific">Candidatus Terasakiella magnetica</name>
    <dbReference type="NCBI Taxonomy" id="1867952"/>
    <lineage>
        <taxon>Bacteria</taxon>
        <taxon>Pseudomonadati</taxon>
        <taxon>Pseudomonadota</taxon>
        <taxon>Alphaproteobacteria</taxon>
        <taxon>Rhodospirillales</taxon>
        <taxon>Terasakiellaceae</taxon>
        <taxon>Terasakiella</taxon>
    </lineage>
</organism>
<name>A0A1C3RHM2_9PROT</name>
<dbReference type="Proteomes" id="UP000231658">
    <property type="component" value="Unassembled WGS sequence"/>
</dbReference>
<gene>
    <name evidence="1" type="ORF">MTBPR1_30074</name>
</gene>
<evidence type="ECO:0000313" key="1">
    <source>
        <dbReference type="EMBL" id="SCA56704.1"/>
    </source>
</evidence>
<accession>A0A1C3RHM2</accession>
<dbReference type="STRING" id="1867952.MTBPR1_30074"/>
<protein>
    <submittedName>
        <fullName evidence="1">Uncharacterized protein</fullName>
    </submittedName>
</protein>
<keyword evidence="2" id="KW-1185">Reference proteome</keyword>
<dbReference type="EMBL" id="FLYE01000023">
    <property type="protein sequence ID" value="SCA56704.1"/>
    <property type="molecule type" value="Genomic_DNA"/>
</dbReference>
<proteinExistence type="predicted"/>
<reference evidence="1 2" key="1">
    <citation type="submission" date="2016-07" db="EMBL/GenBank/DDBJ databases">
        <authorList>
            <person name="Lefevre C.T."/>
        </authorList>
    </citation>
    <scope>NUCLEOTIDE SEQUENCE [LARGE SCALE GENOMIC DNA]</scope>
    <source>
        <strain evidence="1">PR1</strain>
    </source>
</reference>
<evidence type="ECO:0000313" key="2">
    <source>
        <dbReference type="Proteomes" id="UP000231658"/>
    </source>
</evidence>
<dbReference type="AlphaFoldDB" id="A0A1C3RHM2"/>
<sequence>MIYVSISGFTNHNKKLSRFTRINTDIVLIENTMSGKFPLLIL</sequence>